<reference evidence="11" key="2">
    <citation type="submission" date="2025-08" db="UniProtKB">
        <authorList>
            <consortium name="RefSeq"/>
        </authorList>
    </citation>
    <scope>IDENTIFICATION</scope>
</reference>
<accession>A0ABM5F8K4</accession>
<evidence type="ECO:0000256" key="3">
    <source>
        <dbReference type="ARBA" id="ARBA00017662"/>
    </source>
</evidence>
<keyword evidence="4 9" id="KW-0812">Transmembrane</keyword>
<evidence type="ECO:0000256" key="6">
    <source>
        <dbReference type="ARBA" id="ARBA00022968"/>
    </source>
</evidence>
<evidence type="ECO:0000256" key="1">
    <source>
        <dbReference type="ARBA" id="ARBA00004643"/>
    </source>
</evidence>
<reference evidence="10" key="1">
    <citation type="submission" date="2025-05" db="UniProtKB">
        <authorList>
            <consortium name="RefSeq"/>
        </authorList>
    </citation>
    <scope>NUCLEOTIDE SEQUENCE [LARGE SCALE GENOMIC DNA]</scope>
</reference>
<sequence>MRPFVRAAFPAGPLPGGATLSPRRKPGRTWLQVDPSARMVTDVQLAIFANMLGVSLFLLVVLYHYVAVNNPKRQE</sequence>
<dbReference type="InterPro" id="IPR018943">
    <property type="entry name" value="Oligosaccaryltransferase"/>
</dbReference>
<evidence type="ECO:0000313" key="11">
    <source>
        <dbReference type="RefSeq" id="XP_072841723.1"/>
    </source>
</evidence>
<evidence type="ECO:0000313" key="10">
    <source>
        <dbReference type="Proteomes" id="UP001652642"/>
    </source>
</evidence>
<keyword evidence="8 9" id="KW-0472">Membrane</keyword>
<dbReference type="InterPro" id="IPR036330">
    <property type="entry name" value="Ost4p_sf"/>
</dbReference>
<evidence type="ECO:0000256" key="7">
    <source>
        <dbReference type="ARBA" id="ARBA00022989"/>
    </source>
</evidence>
<dbReference type="PANTHER" id="PTHR48164:SF1">
    <property type="entry name" value="DOLICHYL-DIPHOSPHOOLIGOSACCHARIDE--PROTEIN GLYCOSYLTRANSFERASE SUBUNIT 4"/>
    <property type="match status" value="1"/>
</dbReference>
<organism evidence="10 11">
    <name type="scientific">Pogona vitticeps</name>
    <name type="common">central bearded dragon</name>
    <dbReference type="NCBI Taxonomy" id="103695"/>
    <lineage>
        <taxon>Eukaryota</taxon>
        <taxon>Metazoa</taxon>
        <taxon>Chordata</taxon>
        <taxon>Craniata</taxon>
        <taxon>Vertebrata</taxon>
        <taxon>Euteleostomi</taxon>
        <taxon>Lepidosauria</taxon>
        <taxon>Squamata</taxon>
        <taxon>Bifurcata</taxon>
        <taxon>Unidentata</taxon>
        <taxon>Episquamata</taxon>
        <taxon>Toxicofera</taxon>
        <taxon>Iguania</taxon>
        <taxon>Acrodonta</taxon>
        <taxon>Agamidae</taxon>
        <taxon>Amphibolurinae</taxon>
        <taxon>Pogona</taxon>
    </lineage>
</organism>
<evidence type="ECO:0000256" key="4">
    <source>
        <dbReference type="ARBA" id="ARBA00022692"/>
    </source>
</evidence>
<dbReference type="RefSeq" id="XP_072841723.1">
    <property type="nucleotide sequence ID" value="XM_072985622.1"/>
</dbReference>
<dbReference type="Proteomes" id="UP001652642">
    <property type="component" value="Chromosome 1"/>
</dbReference>
<gene>
    <name evidence="11" type="primary">OST4</name>
</gene>
<dbReference type="Pfam" id="PF10215">
    <property type="entry name" value="Ost4"/>
    <property type="match status" value="1"/>
</dbReference>
<keyword evidence="7 9" id="KW-1133">Transmembrane helix</keyword>
<evidence type="ECO:0000256" key="8">
    <source>
        <dbReference type="ARBA" id="ARBA00023136"/>
    </source>
</evidence>
<comment type="subcellular location">
    <subcellularLocation>
        <location evidence="1">Endoplasmic reticulum membrane</location>
        <topology evidence="1">Single-pass type III membrane protein</topology>
    </subcellularLocation>
</comment>
<dbReference type="GeneID" id="110087000"/>
<comment type="similarity">
    <text evidence="2">Belongs to the OST4 family.</text>
</comment>
<dbReference type="InterPro" id="IPR051307">
    <property type="entry name" value="OST4"/>
</dbReference>
<evidence type="ECO:0000256" key="2">
    <source>
        <dbReference type="ARBA" id="ARBA00007685"/>
    </source>
</evidence>
<feature type="transmembrane region" description="Helical" evidence="9">
    <location>
        <begin position="45"/>
        <end position="66"/>
    </location>
</feature>
<proteinExistence type="inferred from homology"/>
<evidence type="ECO:0000256" key="9">
    <source>
        <dbReference type="SAM" id="Phobius"/>
    </source>
</evidence>
<name>A0ABM5F8K4_9SAUR</name>
<evidence type="ECO:0000256" key="5">
    <source>
        <dbReference type="ARBA" id="ARBA00022824"/>
    </source>
</evidence>
<protein>
    <recommendedName>
        <fullName evidence="3">Dolichyl-diphosphooligosaccharide--protein glycosyltransferase subunit 4</fullName>
    </recommendedName>
</protein>
<dbReference type="PANTHER" id="PTHR48164">
    <property type="entry name" value="DOLICHYL-DIPHOSPHOOLIGOSACCHARIDE--PROTEIN GLYCOSYLTRANSFERASE SUBUNIT 4"/>
    <property type="match status" value="1"/>
</dbReference>
<keyword evidence="10" id="KW-1185">Reference proteome</keyword>
<keyword evidence="5" id="KW-0256">Endoplasmic reticulum</keyword>
<dbReference type="SUPFAM" id="SSF103464">
    <property type="entry name" value="Oligosaccharyltransferase subunit ost4p"/>
    <property type="match status" value="1"/>
</dbReference>
<keyword evidence="6" id="KW-0735">Signal-anchor</keyword>